<protein>
    <submittedName>
        <fullName evidence="2">Uncharacterized protein</fullName>
    </submittedName>
</protein>
<dbReference type="RefSeq" id="WP_171189351.1">
    <property type="nucleotide sequence ID" value="NZ_WTPX01000154.1"/>
</dbReference>
<proteinExistence type="predicted"/>
<sequence>MFRCQNCGTVVPPRTKTRSAIVQRRPMEYEERTAEVQGRRGRARTRVIDRGGFGHEIIRELKICPACADVLEEAPIPEKPVREVFDDEDYDMEDSDDDSESDDN</sequence>
<dbReference type="EMBL" id="WTPX01000154">
    <property type="protein sequence ID" value="NNJ27444.1"/>
    <property type="molecule type" value="Genomic_DNA"/>
</dbReference>
<feature type="compositionally biased region" description="Acidic residues" evidence="1">
    <location>
        <begin position="85"/>
        <end position="104"/>
    </location>
</feature>
<evidence type="ECO:0000313" key="2">
    <source>
        <dbReference type="EMBL" id="NNJ27444.1"/>
    </source>
</evidence>
<feature type="region of interest" description="Disordered" evidence="1">
    <location>
        <begin position="77"/>
        <end position="104"/>
    </location>
</feature>
<organism evidence="2 3">
    <name type="scientific">Alienimonas chondri</name>
    <dbReference type="NCBI Taxonomy" id="2681879"/>
    <lineage>
        <taxon>Bacteria</taxon>
        <taxon>Pseudomonadati</taxon>
        <taxon>Planctomycetota</taxon>
        <taxon>Planctomycetia</taxon>
        <taxon>Planctomycetales</taxon>
        <taxon>Planctomycetaceae</taxon>
        <taxon>Alienimonas</taxon>
    </lineage>
</organism>
<gene>
    <name evidence="2" type="ORF">LzC2_35480</name>
</gene>
<accession>A0ABX1VH13</accession>
<evidence type="ECO:0000256" key="1">
    <source>
        <dbReference type="SAM" id="MobiDB-lite"/>
    </source>
</evidence>
<reference evidence="2 3" key="1">
    <citation type="journal article" date="2020" name="Syst. Appl. Microbiol.">
        <title>Alienimonas chondri sp. nov., a novel planctomycete isolated from the biofilm of the red alga Chondrus crispus.</title>
        <authorList>
            <person name="Vitorino I."/>
            <person name="Albuquerque L."/>
            <person name="Wiegand S."/>
            <person name="Kallscheuer N."/>
            <person name="da Costa M.S."/>
            <person name="Lobo-da-Cunha A."/>
            <person name="Jogler C."/>
            <person name="Lage O.M."/>
        </authorList>
    </citation>
    <scope>NUCLEOTIDE SEQUENCE [LARGE SCALE GENOMIC DNA]</scope>
    <source>
        <strain evidence="2 3">LzC2</strain>
    </source>
</reference>
<comment type="caution">
    <text evidence="2">The sequence shown here is derived from an EMBL/GenBank/DDBJ whole genome shotgun (WGS) entry which is preliminary data.</text>
</comment>
<evidence type="ECO:0000313" key="3">
    <source>
        <dbReference type="Proteomes" id="UP000609651"/>
    </source>
</evidence>
<keyword evidence="3" id="KW-1185">Reference proteome</keyword>
<dbReference type="Proteomes" id="UP000609651">
    <property type="component" value="Unassembled WGS sequence"/>
</dbReference>
<name>A0ABX1VH13_9PLAN</name>